<dbReference type="OrthoDB" id="9801766at2"/>
<dbReference type="InterPro" id="IPR023213">
    <property type="entry name" value="CAT-like_dom_sf"/>
</dbReference>
<proteinExistence type="predicted"/>
<reference evidence="2 3" key="1">
    <citation type="journal article" date="2015" name="Int. J. Syst. Evol. Microbiol.">
        <title>Mariniphaga sediminis sp. nov., isolated from coastal sediment.</title>
        <authorList>
            <person name="Wang F.Q."/>
            <person name="Shen Q.Y."/>
            <person name="Chen G.J."/>
            <person name="Du Z.J."/>
        </authorList>
    </citation>
    <scope>NUCLEOTIDE SEQUENCE [LARGE SCALE GENOMIC DNA]</scope>
    <source>
        <strain evidence="2 3">SY21</strain>
    </source>
</reference>
<keyword evidence="2" id="KW-0808">Transferase</keyword>
<dbReference type="AlphaFoldDB" id="A0A399CZS0"/>
<dbReference type="GO" id="GO:0008811">
    <property type="term" value="F:chloramphenicol O-acetyltransferase activity"/>
    <property type="evidence" value="ECO:0007669"/>
    <property type="project" value="InterPro"/>
</dbReference>
<sequence>MKFIDLENWKRKEHYEFFHRMDYPQFNICMDIDVSNFMKFTKQKGLSFYYSMVFAATTVINQIENFKYRIRDDKVVLHDKIHPSFTDMNKNKEDDLFKMVTVELTDDICEFEKTANQTSKNQKDYFGLDKLIGRDDLIYITCIPWISFTHISHTISLNKNDSVPRISWGKYYKQGEKTLLPFSVQANHSLIDGFHVGKYIDKLQTFIDEME</sequence>
<dbReference type="EMBL" id="QWET01000007">
    <property type="protein sequence ID" value="RIH65094.1"/>
    <property type="molecule type" value="Genomic_DNA"/>
</dbReference>
<keyword evidence="3" id="KW-1185">Reference proteome</keyword>
<dbReference type="InterPro" id="IPR001707">
    <property type="entry name" value="Cmp_AcTrfase"/>
</dbReference>
<feature type="active site" description="Proton acceptor" evidence="1">
    <location>
        <position position="188"/>
    </location>
</feature>
<accession>A0A399CZS0</accession>
<dbReference type="RefSeq" id="WP_119350019.1">
    <property type="nucleotide sequence ID" value="NZ_QWET01000007.1"/>
</dbReference>
<evidence type="ECO:0000256" key="1">
    <source>
        <dbReference type="PIRSR" id="PIRSR000440-1"/>
    </source>
</evidence>
<dbReference type="SUPFAM" id="SSF52777">
    <property type="entry name" value="CoA-dependent acyltransferases"/>
    <property type="match status" value="1"/>
</dbReference>
<protein>
    <submittedName>
        <fullName evidence="2">Chloramphenicol acetyltransferase</fullName>
    </submittedName>
</protein>
<comment type="caution">
    <text evidence="2">The sequence shown here is derived from an EMBL/GenBank/DDBJ whole genome shotgun (WGS) entry which is preliminary data.</text>
</comment>
<evidence type="ECO:0000313" key="3">
    <source>
        <dbReference type="Proteomes" id="UP000266441"/>
    </source>
</evidence>
<dbReference type="Gene3D" id="3.30.559.10">
    <property type="entry name" value="Chloramphenicol acetyltransferase-like domain"/>
    <property type="match status" value="1"/>
</dbReference>
<dbReference type="PANTHER" id="PTHR38474">
    <property type="entry name" value="SLR0299 PROTEIN"/>
    <property type="match status" value="1"/>
</dbReference>
<evidence type="ECO:0000313" key="2">
    <source>
        <dbReference type="EMBL" id="RIH65094.1"/>
    </source>
</evidence>
<gene>
    <name evidence="2" type="ORF">D1164_10935</name>
</gene>
<dbReference type="Pfam" id="PF00302">
    <property type="entry name" value="CAT"/>
    <property type="match status" value="1"/>
</dbReference>
<dbReference type="SMART" id="SM01059">
    <property type="entry name" value="CAT"/>
    <property type="match status" value="1"/>
</dbReference>
<organism evidence="2 3">
    <name type="scientific">Mariniphaga sediminis</name>
    <dbReference type="NCBI Taxonomy" id="1628158"/>
    <lineage>
        <taxon>Bacteria</taxon>
        <taxon>Pseudomonadati</taxon>
        <taxon>Bacteroidota</taxon>
        <taxon>Bacteroidia</taxon>
        <taxon>Marinilabiliales</taxon>
        <taxon>Prolixibacteraceae</taxon>
        <taxon>Mariniphaga</taxon>
    </lineage>
</organism>
<dbReference type="Proteomes" id="UP000266441">
    <property type="component" value="Unassembled WGS sequence"/>
</dbReference>
<dbReference type="PANTHER" id="PTHR38474:SF1">
    <property type="entry name" value="SLR0299 PROTEIN"/>
    <property type="match status" value="1"/>
</dbReference>
<dbReference type="PIRSF" id="PIRSF000440">
    <property type="entry name" value="CAT"/>
    <property type="match status" value="1"/>
</dbReference>
<name>A0A399CZS0_9BACT</name>